<keyword evidence="1" id="KW-0460">Magnesium</keyword>
<feature type="binding site" evidence="1">
    <location>
        <position position="87"/>
    </location>
    <ligand>
        <name>substrate</name>
    </ligand>
</feature>
<dbReference type="GO" id="GO:0009228">
    <property type="term" value="P:thiamine biosynthetic process"/>
    <property type="evidence" value="ECO:0007669"/>
    <property type="project" value="UniProtKB-KW"/>
</dbReference>
<feature type="region of interest" description="Disordered" evidence="2">
    <location>
        <begin position="1"/>
        <end position="21"/>
    </location>
</feature>
<dbReference type="UniPathway" id="UPA00060">
    <property type="reaction ID" value="UER00142"/>
</dbReference>
<dbReference type="SUPFAM" id="SSF56042">
    <property type="entry name" value="PurM C-terminal domain-like"/>
    <property type="match status" value="1"/>
</dbReference>
<feature type="binding site" evidence="1">
    <location>
        <position position="62"/>
    </location>
    <ligand>
        <name>Mg(2+)</name>
        <dbReference type="ChEBI" id="CHEBI:18420"/>
        <label>4</label>
    </ligand>
</feature>
<feature type="binding site" evidence="1">
    <location>
        <position position="128"/>
    </location>
    <ligand>
        <name>Mg(2+)</name>
        <dbReference type="ChEBI" id="CHEBI:18420"/>
        <label>4</label>
    </ligand>
</feature>
<feature type="binding site" evidence="1">
    <location>
        <position position="323"/>
    </location>
    <ligand>
        <name>Mg(2+)</name>
        <dbReference type="ChEBI" id="CHEBI:18420"/>
        <label>3</label>
    </ligand>
</feature>
<dbReference type="GO" id="GO:0009030">
    <property type="term" value="F:thiamine-phosphate kinase activity"/>
    <property type="evidence" value="ECO:0007669"/>
    <property type="project" value="UniProtKB-UniRule"/>
</dbReference>
<dbReference type="EMBL" id="AP011540">
    <property type="protein sequence ID" value="BAI64647.1"/>
    <property type="molecule type" value="Genomic_DNA"/>
</dbReference>
<dbReference type="SUPFAM" id="SSF55326">
    <property type="entry name" value="PurM N-terminal domain-like"/>
    <property type="match status" value="1"/>
</dbReference>
<keyword evidence="1" id="KW-0547">Nucleotide-binding</keyword>
<feature type="binding site" evidence="1">
    <location>
        <position position="326"/>
    </location>
    <ligand>
        <name>Mg(2+)</name>
        <dbReference type="ChEBI" id="CHEBI:18420"/>
        <label>5</label>
    </ligand>
</feature>
<dbReference type="Gene3D" id="3.90.650.10">
    <property type="entry name" value="PurM-like C-terminal domain"/>
    <property type="match status" value="1"/>
</dbReference>
<dbReference type="Proteomes" id="UP000001883">
    <property type="component" value="Chromosome"/>
</dbReference>
<keyword evidence="1" id="KW-0067">ATP-binding</keyword>
<sequence>MNPQTFSETRDNPMRETPLSKLGESRVLRAFMPIINAHNEQVAAAARQAGRIEPLEVGPGDDCAVLAEPAPGQRTVVTTDTLVEDQDFMNLWPGGIARAGEAGEFILDPARSSGYDVGRKAATQNLADVAAMGARPASLFISLSLPGSTPYGWIDGFAHGIVDGINACGATECVIGGGDIGDSTEMSVTVTALGYTDRAVLRSGARPGDTIALAGRTAWSDAGLRLLLNPLSLPATALLRAIAAGQEVEAALGAVAQAWEKKQAEGSSALPEGLIELVRTLTPEDAAHMIAVCERAVESQHHPVSPIPAGDVARQHQASSMLDLSDGLVKDAGRVAAASGVQMRLDRAAVDAFAEPLLPLARLLLAIGERNEAGESPASLARTFVLVGGEDHGLLATFPGEVPEEFVPLGTCVADAPERGLSAELYGAERRHNAVTGAAVVMDGRSLDGMGWEHYGASA</sequence>
<dbReference type="CDD" id="cd02194">
    <property type="entry name" value="ThiL"/>
    <property type="match status" value="1"/>
</dbReference>
<keyword evidence="5" id="KW-1185">Reference proteome</keyword>
<protein>
    <recommendedName>
        <fullName evidence="1">Thiamine-monophosphate kinase</fullName>
        <shortName evidence="1">TMP kinase</shortName>
        <shortName evidence="1">Thiamine-phosphate kinase</shortName>
        <ecNumber evidence="1">2.7.4.16</ecNumber>
    </recommendedName>
</protein>
<reference evidence="5" key="1">
    <citation type="submission" date="2009-07" db="EMBL/GenBank/DDBJ databases">
        <title>Complete genome sequence of Rothia mucilaginosa DJ.</title>
        <authorList>
            <person name="Yamane K."/>
            <person name="Nambu T."/>
            <person name="Mashimo C."/>
            <person name="Sugimori C."/>
            <person name="Yamanaka T."/>
            <person name="Leung K."/>
            <person name="Fukushima H."/>
        </authorList>
    </citation>
    <scope>NUCLEOTIDE SEQUENCE [LARGE SCALE GENOMIC DNA]</scope>
    <source>
        <strain evidence="5">DY-18</strain>
    </source>
</reference>
<keyword evidence="1" id="KW-0808">Transferase</keyword>
<evidence type="ECO:0000313" key="4">
    <source>
        <dbReference type="EMBL" id="BAI64647.1"/>
    </source>
</evidence>
<evidence type="ECO:0000256" key="2">
    <source>
        <dbReference type="SAM" id="MobiDB-lite"/>
    </source>
</evidence>
<dbReference type="HAMAP" id="MF_02128">
    <property type="entry name" value="TMP_kinase"/>
    <property type="match status" value="1"/>
</dbReference>
<keyword evidence="1" id="KW-0479">Metal-binding</keyword>
<feature type="binding site" evidence="1">
    <location>
        <position position="78"/>
    </location>
    <ligand>
        <name>Mg(2+)</name>
        <dbReference type="ChEBI" id="CHEBI:18420"/>
        <label>4</label>
    </ligand>
</feature>
<proteinExistence type="inferred from homology"/>
<dbReference type="InterPro" id="IPR006283">
    <property type="entry name" value="ThiL-like"/>
</dbReference>
<dbReference type="GO" id="GO:0005524">
    <property type="term" value="F:ATP binding"/>
    <property type="evidence" value="ECO:0007669"/>
    <property type="project" value="UniProtKB-UniRule"/>
</dbReference>
<feature type="binding site" evidence="1">
    <location>
        <position position="79"/>
    </location>
    <ligand>
        <name>Mg(2+)</name>
        <dbReference type="ChEBI" id="CHEBI:18420"/>
        <label>1</label>
    </ligand>
</feature>
<dbReference type="PANTHER" id="PTHR30270:SF0">
    <property type="entry name" value="THIAMINE-MONOPHOSPHATE KINASE"/>
    <property type="match status" value="1"/>
</dbReference>
<feature type="binding site" evidence="1">
    <location>
        <position position="452"/>
    </location>
    <ligand>
        <name>substrate</name>
    </ligand>
</feature>
<feature type="binding site" evidence="1">
    <location>
        <position position="128"/>
    </location>
    <ligand>
        <name>Mg(2+)</name>
        <dbReference type="ChEBI" id="CHEBI:18420"/>
        <label>2</label>
    </ligand>
</feature>
<feature type="binding site" evidence="1">
    <location>
        <position position="202"/>
    </location>
    <ligand>
        <name>ATP</name>
        <dbReference type="ChEBI" id="CHEBI:30616"/>
    </ligand>
</feature>
<comment type="function">
    <text evidence="1">Catalyzes the ATP-dependent phosphorylation of thiamine-monophosphate (TMP) to form thiamine-pyrophosphate (TPP), the active form of vitamin B1.</text>
</comment>
<reference evidence="4 5" key="2">
    <citation type="journal article" date="2010" name="J Osaka Dent Univ">
        <title>Isolation and identification of Rothia mucilaginosa from persistent apical periodontitis lesions.</title>
        <authorList>
            <person name="Yamane K."/>
            <person name="Yoshida M."/>
            <person name="Fujihira T."/>
            <person name="Baba T."/>
            <person name="Tsuji N."/>
            <person name="Hayashi H."/>
            <person name="Sugimori C."/>
            <person name="Yamanaka T."/>
            <person name="Mashimo C."/>
            <person name="Nambu T."/>
            <person name="Kawai H."/>
            <person name="Fukushima H."/>
        </authorList>
    </citation>
    <scope>NUCLEOTIDE SEQUENCE [LARGE SCALE GENOMIC DNA]</scope>
    <source>
        <strain evidence="4 5">DY-18</strain>
    </source>
</reference>
<dbReference type="KEGG" id="rmu:RMDY18_08150"/>
<dbReference type="InterPro" id="IPR036676">
    <property type="entry name" value="PurM-like_C_sf"/>
</dbReference>
<evidence type="ECO:0000256" key="1">
    <source>
        <dbReference type="HAMAP-Rule" id="MF_02128"/>
    </source>
</evidence>
<dbReference type="InterPro" id="IPR016188">
    <property type="entry name" value="PurM-like_N"/>
</dbReference>
<keyword evidence="1" id="KW-0784">Thiamine biosynthesis</keyword>
<accession>D2NSM1</accession>
<comment type="similarity">
    <text evidence="1">Belongs to the thiamine-monophosphate kinase family.</text>
</comment>
<evidence type="ECO:0000259" key="3">
    <source>
        <dbReference type="Pfam" id="PF00586"/>
    </source>
</evidence>
<feature type="binding site" evidence="1">
    <location>
        <begin position="178"/>
        <end position="179"/>
    </location>
    <ligand>
        <name>ATP</name>
        <dbReference type="ChEBI" id="CHEBI:30616"/>
    </ligand>
</feature>
<feature type="binding site" evidence="1">
    <location>
        <position position="128"/>
    </location>
    <ligand>
        <name>Mg(2+)</name>
        <dbReference type="ChEBI" id="CHEBI:18420"/>
        <label>3</label>
    </ligand>
</feature>
<comment type="catalytic activity">
    <reaction evidence="1">
        <text>thiamine phosphate + ATP = thiamine diphosphate + ADP</text>
        <dbReference type="Rhea" id="RHEA:15913"/>
        <dbReference type="ChEBI" id="CHEBI:30616"/>
        <dbReference type="ChEBI" id="CHEBI:37575"/>
        <dbReference type="ChEBI" id="CHEBI:58937"/>
        <dbReference type="ChEBI" id="CHEBI:456216"/>
        <dbReference type="EC" id="2.7.4.16"/>
    </reaction>
</comment>
<name>D2NSM1_ROTMD</name>
<dbReference type="STRING" id="680646.RMDY18_08150"/>
<comment type="pathway">
    <text evidence="1">Cofactor biosynthesis; thiamine diphosphate biosynthesis; thiamine diphosphate from thiamine phosphate: step 1/1.</text>
</comment>
<feature type="binding site" evidence="1">
    <location>
        <position position="179"/>
    </location>
    <ligand>
        <name>Mg(2+)</name>
        <dbReference type="ChEBI" id="CHEBI:18420"/>
        <label>1</label>
    </ligand>
</feature>
<dbReference type="PANTHER" id="PTHR30270">
    <property type="entry name" value="THIAMINE-MONOPHOSPHATE KINASE"/>
    <property type="match status" value="1"/>
</dbReference>
<feature type="binding site" evidence="1">
    <location>
        <position position="80"/>
    </location>
    <ligand>
        <name>Mg(2+)</name>
        <dbReference type="ChEBI" id="CHEBI:18420"/>
        <label>2</label>
    </ligand>
</feature>
<feature type="binding site" evidence="1">
    <location>
        <position position="80"/>
    </location>
    <ligand>
        <name>Mg(2+)</name>
        <dbReference type="ChEBI" id="CHEBI:18420"/>
        <label>1</label>
    </ligand>
</feature>
<feature type="binding site" evidence="1">
    <location>
        <position position="390"/>
    </location>
    <ligand>
        <name>substrate</name>
    </ligand>
</feature>
<evidence type="ECO:0000313" key="5">
    <source>
        <dbReference type="Proteomes" id="UP000001883"/>
    </source>
</evidence>
<dbReference type="Gene3D" id="3.30.1330.10">
    <property type="entry name" value="PurM-like, N-terminal domain"/>
    <property type="match status" value="1"/>
</dbReference>
<dbReference type="Pfam" id="PF00586">
    <property type="entry name" value="AIRS"/>
    <property type="match status" value="1"/>
</dbReference>
<keyword evidence="1 4" id="KW-0418">Kinase</keyword>
<reference evidence="4 5" key="3">
    <citation type="journal article" date="2010" name="Sequencing">
        <title>Complete Genome Sequence of Rothia mucilaginosa DY-18: A Clinical Isolate with Dense Meshwork-Like Structures from a Persistent Apical Periodontitis Lesion.</title>
        <authorList>
            <person name="Yamane K."/>
            <person name="Nambu T."/>
            <person name="Yamanaka T."/>
            <person name="Mashimo C."/>
            <person name="Sugimori C."/>
            <person name="Leung K.-P."/>
            <person name="Fukushima H."/>
        </authorList>
    </citation>
    <scope>NUCLEOTIDE SEQUENCE [LARGE SCALE GENOMIC DNA]</scope>
    <source>
        <strain evidence="4 5">DY-18</strain>
    </source>
</reference>
<dbReference type="HOGENOM" id="CLU_046964_0_1_11"/>
<feature type="domain" description="PurM-like N-terminal" evidence="3">
    <location>
        <begin position="60"/>
        <end position="195"/>
    </location>
</feature>
<comment type="caution">
    <text evidence="1">Lacks conserved residue(s) required for the propagation of feature annotation.</text>
</comment>
<dbReference type="AlphaFoldDB" id="D2NSM1"/>
<dbReference type="InterPro" id="IPR036921">
    <property type="entry name" value="PurM-like_N_sf"/>
</dbReference>
<dbReference type="eggNOG" id="COG0611">
    <property type="taxonomic scope" value="Bacteria"/>
</dbReference>
<dbReference type="GO" id="GO:0009229">
    <property type="term" value="P:thiamine diphosphate biosynthetic process"/>
    <property type="evidence" value="ECO:0007669"/>
    <property type="project" value="UniProtKB-UniRule"/>
</dbReference>
<comment type="miscellaneous">
    <text evidence="1">Reaction mechanism of ThiL seems to utilize a direct, inline transfer of the gamma-phosphate of ATP to TMP rather than a phosphorylated enzyme intermediate.</text>
</comment>
<organism evidence="4 5">
    <name type="scientific">Rothia mucilaginosa (strain DY-18)</name>
    <name type="common">Stomatococcus mucilaginosus</name>
    <dbReference type="NCBI Taxonomy" id="680646"/>
    <lineage>
        <taxon>Bacteria</taxon>
        <taxon>Bacillati</taxon>
        <taxon>Actinomycetota</taxon>
        <taxon>Actinomycetes</taxon>
        <taxon>Micrococcales</taxon>
        <taxon>Micrococcaceae</taxon>
        <taxon>Rothia</taxon>
    </lineage>
</organism>
<dbReference type="EC" id="2.7.4.16" evidence="1"/>
<feature type="binding site" evidence="1">
    <location>
        <position position="62"/>
    </location>
    <ligand>
        <name>Mg(2+)</name>
        <dbReference type="ChEBI" id="CHEBI:18420"/>
        <label>3</label>
    </ligand>
</feature>
<feature type="binding site" evidence="1">
    <location>
        <position position="325"/>
    </location>
    <ligand>
        <name>ATP</name>
        <dbReference type="ChEBI" id="CHEBI:30616"/>
    </ligand>
</feature>
<dbReference type="GO" id="GO:0000287">
    <property type="term" value="F:magnesium ion binding"/>
    <property type="evidence" value="ECO:0007669"/>
    <property type="project" value="UniProtKB-UniRule"/>
</dbReference>
<gene>
    <name evidence="1" type="primary">thiL</name>
    <name evidence="4" type="ordered locus">RMDY18_08150</name>
</gene>